<name>A0ABM6QAA4_9PROT</name>
<keyword evidence="2" id="KW-1185">Reference proteome</keyword>
<gene>
    <name evidence="1" type="ORF">CSC3H3_12750</name>
</gene>
<evidence type="ECO:0000313" key="2">
    <source>
        <dbReference type="Proteomes" id="UP000233458"/>
    </source>
</evidence>
<sequence>MEIVRPKMTTSFKEYAAPHDGNKASRLIASGTAPYKFDPKKSQSSFVTLQDANGIERTLWGIDIAQSVDQADAKPGDWITLEVAETKEVEVEEEYRDKTGQLQTRTIKTHRNVWKTQIREDPAQTPTMTALRTELAEKVGDHTWCVWQAARPADKQTIKARAELGTAKAWAQYRVDRDGKVFIPLRDSGNRLAALYRINTDGSGEMITGPGNDKGLHHIVGGKLSKNPKEPILIADDLVSAIELNRQTGKPVVWAVTTENLKAVAENLRQFNSKHEIVIAATDAHMTRENWSLCLPQQAFKAINGTLIVPPLAT</sequence>
<evidence type="ECO:0000313" key="1">
    <source>
        <dbReference type="EMBL" id="AUG53485.1"/>
    </source>
</evidence>
<dbReference type="Proteomes" id="UP000233458">
    <property type="component" value="Chromosome"/>
</dbReference>
<organism evidence="1 2">
    <name type="scientific">Thalassospira marina</name>
    <dbReference type="NCBI Taxonomy" id="2048283"/>
    <lineage>
        <taxon>Bacteria</taxon>
        <taxon>Pseudomonadati</taxon>
        <taxon>Pseudomonadota</taxon>
        <taxon>Alphaproteobacteria</taxon>
        <taxon>Rhodospirillales</taxon>
        <taxon>Thalassospiraceae</taxon>
        <taxon>Thalassospira</taxon>
    </lineage>
</organism>
<protein>
    <recommendedName>
        <fullName evidence="3">Toprim domain-containing protein</fullName>
    </recommendedName>
</protein>
<accession>A0ABM6QAA4</accession>
<proteinExistence type="predicted"/>
<dbReference type="EMBL" id="CP024199">
    <property type="protein sequence ID" value="AUG53485.1"/>
    <property type="molecule type" value="Genomic_DNA"/>
</dbReference>
<evidence type="ECO:0008006" key="3">
    <source>
        <dbReference type="Google" id="ProtNLM"/>
    </source>
</evidence>
<reference evidence="1 2" key="1">
    <citation type="submission" date="2017-10" db="EMBL/GenBank/DDBJ databases">
        <title>Biodiversity and function of Thalassospira species in the particle-attached aromatic-hydrocarbon-degrading consortia from the surface seawater of the China South Sea.</title>
        <authorList>
            <person name="Dong C."/>
            <person name="Liu R."/>
            <person name="Shao Z."/>
        </authorList>
    </citation>
    <scope>NUCLEOTIDE SEQUENCE [LARGE SCALE GENOMIC DNA]</scope>
    <source>
        <strain evidence="1 2">CSC3H3</strain>
    </source>
</reference>